<reference evidence="3" key="1">
    <citation type="journal article" date="2015" name="PLoS Genet.">
        <title>Genome Sequence and Transcriptome Analyses of Chrysochromulina tobin: Metabolic Tools for Enhanced Algal Fitness in the Prominent Order Prymnesiales (Haptophyceae).</title>
        <authorList>
            <person name="Hovde B.T."/>
            <person name="Deodato C.R."/>
            <person name="Hunsperger H.M."/>
            <person name="Ryken S.A."/>
            <person name="Yost W."/>
            <person name="Jha R.K."/>
            <person name="Patterson J."/>
            <person name="Monnat R.J. Jr."/>
            <person name="Barlow S.B."/>
            <person name="Starkenburg S.R."/>
            <person name="Cattolico R.A."/>
        </authorList>
    </citation>
    <scope>NUCLEOTIDE SEQUENCE</scope>
    <source>
        <strain evidence="3">CCMP291</strain>
    </source>
</reference>
<keyword evidence="3" id="KW-1185">Reference proteome</keyword>
<organism evidence="2 3">
    <name type="scientific">Chrysochromulina tobinii</name>
    <dbReference type="NCBI Taxonomy" id="1460289"/>
    <lineage>
        <taxon>Eukaryota</taxon>
        <taxon>Haptista</taxon>
        <taxon>Haptophyta</taxon>
        <taxon>Prymnesiophyceae</taxon>
        <taxon>Prymnesiales</taxon>
        <taxon>Chrysochromulinaceae</taxon>
        <taxon>Chrysochromulina</taxon>
    </lineage>
</organism>
<sequence length="415" mass="45517">MLSRVRRVTHGLVGHVVALGGVAIIGSNPPGVACCVANPAFEKEELAKLLELSSIPKSCIQDFERLNLGSITRLCNFGGGKLALEPPDSATVGVLMSNLRIGSTLAGVDAWPNPNGSDAEKVAHSNLATSFMALCRYASQLKETALRRELEGIGMLVGGSSAAKVTREEEEKKNHRQKAVDLTRDASVLYSIDFGEPCDSAVLVETYHAFARNRLSVAHLKSGKYGRPSVHLAEKTHFVVGEEGTMKEEKPEGAIAPLTRNANVLEQIFSVTESLVIAGLEPINKNLAHSAGVSGVVRRGQGDEKQVNFDMTTKLKVDRAFTRLSGTLGPKELEMLFEDSFISTLDGEVQYYTAARFQKLQAAHTKQIEQMKASKARITSQFNSGGSQRVRWDDRRRDEHPYQQDARREHHQQQR</sequence>
<accession>A0A0M0LQD9</accession>
<evidence type="ECO:0000256" key="1">
    <source>
        <dbReference type="SAM" id="MobiDB-lite"/>
    </source>
</evidence>
<proteinExistence type="predicted"/>
<dbReference type="EMBL" id="JWZX01000382">
    <property type="protein sequence ID" value="KOO53102.1"/>
    <property type="molecule type" value="Genomic_DNA"/>
</dbReference>
<evidence type="ECO:0000313" key="2">
    <source>
        <dbReference type="EMBL" id="KOO53102.1"/>
    </source>
</evidence>
<dbReference type="Proteomes" id="UP000037460">
    <property type="component" value="Unassembled WGS sequence"/>
</dbReference>
<evidence type="ECO:0000313" key="3">
    <source>
        <dbReference type="Proteomes" id="UP000037460"/>
    </source>
</evidence>
<feature type="compositionally biased region" description="Polar residues" evidence="1">
    <location>
        <begin position="377"/>
        <end position="387"/>
    </location>
</feature>
<comment type="caution">
    <text evidence="2">The sequence shown here is derived from an EMBL/GenBank/DDBJ whole genome shotgun (WGS) entry which is preliminary data.</text>
</comment>
<feature type="compositionally biased region" description="Basic and acidic residues" evidence="1">
    <location>
        <begin position="390"/>
        <end position="415"/>
    </location>
</feature>
<gene>
    <name evidence="2" type="ORF">Ctob_015355</name>
</gene>
<protein>
    <submittedName>
        <fullName evidence="2">Uncharacterized protein</fullName>
    </submittedName>
</protein>
<feature type="region of interest" description="Disordered" evidence="1">
    <location>
        <begin position="374"/>
        <end position="415"/>
    </location>
</feature>
<name>A0A0M0LQD9_9EUKA</name>
<dbReference type="AlphaFoldDB" id="A0A0M0LQD9"/>